<accession>A0A931NG61</accession>
<keyword evidence="2 5" id="KW-0812">Transmembrane</keyword>
<evidence type="ECO:0000313" key="7">
    <source>
        <dbReference type="EMBL" id="MBH9576363.1"/>
    </source>
</evidence>
<feature type="transmembrane region" description="Helical" evidence="5">
    <location>
        <begin position="42"/>
        <end position="65"/>
    </location>
</feature>
<sequence>MRALKWLLRAFLFFALFAFSLNNQQTVTVHWFFGYFWQTPLIFVVLVSLAAGMALGVLAMTPAWWRQRAQARRQQLVREAQLSTLQEAPQGVRDGL</sequence>
<keyword evidence="8" id="KW-1185">Reference proteome</keyword>
<comment type="caution">
    <text evidence="7">The sequence shown here is derived from an EMBL/GenBank/DDBJ whole genome shotgun (WGS) entry which is preliminary data.</text>
</comment>
<dbReference type="GO" id="GO:0005886">
    <property type="term" value="C:plasma membrane"/>
    <property type="evidence" value="ECO:0007669"/>
    <property type="project" value="InterPro"/>
</dbReference>
<dbReference type="InterPro" id="IPR010445">
    <property type="entry name" value="LapA_dom"/>
</dbReference>
<dbReference type="Proteomes" id="UP000613266">
    <property type="component" value="Unassembled WGS sequence"/>
</dbReference>
<evidence type="ECO:0000256" key="4">
    <source>
        <dbReference type="ARBA" id="ARBA00023136"/>
    </source>
</evidence>
<evidence type="ECO:0000259" key="6">
    <source>
        <dbReference type="Pfam" id="PF06305"/>
    </source>
</evidence>
<dbReference type="AlphaFoldDB" id="A0A931NG61"/>
<keyword evidence="1" id="KW-1003">Cell membrane</keyword>
<name>A0A931NG61_9BURK</name>
<dbReference type="RefSeq" id="WP_198109983.1">
    <property type="nucleotide sequence ID" value="NZ_JAEDAK010000003.1"/>
</dbReference>
<proteinExistence type="predicted"/>
<organism evidence="7 8">
    <name type="scientific">Inhella proteolytica</name>
    <dbReference type="NCBI Taxonomy" id="2795029"/>
    <lineage>
        <taxon>Bacteria</taxon>
        <taxon>Pseudomonadati</taxon>
        <taxon>Pseudomonadota</taxon>
        <taxon>Betaproteobacteria</taxon>
        <taxon>Burkholderiales</taxon>
        <taxon>Sphaerotilaceae</taxon>
        <taxon>Inhella</taxon>
    </lineage>
</organism>
<protein>
    <submittedName>
        <fullName evidence="7">LapA family protein</fullName>
    </submittedName>
</protein>
<gene>
    <name evidence="7" type="ORF">I7X39_05525</name>
</gene>
<evidence type="ECO:0000256" key="2">
    <source>
        <dbReference type="ARBA" id="ARBA00022692"/>
    </source>
</evidence>
<feature type="domain" description="Lipopolysaccharide assembly protein A" evidence="6">
    <location>
        <begin position="22"/>
        <end position="75"/>
    </location>
</feature>
<keyword evidence="3 5" id="KW-1133">Transmembrane helix</keyword>
<reference evidence="7" key="1">
    <citation type="submission" date="2020-12" db="EMBL/GenBank/DDBJ databases">
        <title>The genome sequence of Inhella sp. 1Y17.</title>
        <authorList>
            <person name="Liu Y."/>
        </authorList>
    </citation>
    <scope>NUCLEOTIDE SEQUENCE</scope>
    <source>
        <strain evidence="7">1Y17</strain>
    </source>
</reference>
<dbReference type="EMBL" id="JAEDAK010000003">
    <property type="protein sequence ID" value="MBH9576363.1"/>
    <property type="molecule type" value="Genomic_DNA"/>
</dbReference>
<dbReference type="Pfam" id="PF06305">
    <property type="entry name" value="LapA_dom"/>
    <property type="match status" value="1"/>
</dbReference>
<evidence type="ECO:0000256" key="1">
    <source>
        <dbReference type="ARBA" id="ARBA00022475"/>
    </source>
</evidence>
<evidence type="ECO:0000256" key="3">
    <source>
        <dbReference type="ARBA" id="ARBA00022989"/>
    </source>
</evidence>
<keyword evidence="4 5" id="KW-0472">Membrane</keyword>
<evidence type="ECO:0000256" key="5">
    <source>
        <dbReference type="SAM" id="Phobius"/>
    </source>
</evidence>
<evidence type="ECO:0000313" key="8">
    <source>
        <dbReference type="Proteomes" id="UP000613266"/>
    </source>
</evidence>